<dbReference type="InterPro" id="IPR004217">
    <property type="entry name" value="Tim10-like"/>
</dbReference>
<dbReference type="EMBL" id="JBBPBM010000169">
    <property type="protein sequence ID" value="KAK8502438.1"/>
    <property type="molecule type" value="Genomic_DNA"/>
</dbReference>
<dbReference type="SUPFAM" id="SSF144122">
    <property type="entry name" value="Tim10-like"/>
    <property type="match status" value="1"/>
</dbReference>
<dbReference type="Pfam" id="PF00891">
    <property type="entry name" value="Methyltransf_2"/>
    <property type="match status" value="1"/>
</dbReference>
<dbReference type="Proteomes" id="UP001472677">
    <property type="component" value="Unassembled WGS sequence"/>
</dbReference>
<comment type="caution">
    <text evidence="6">The sequence shown here is derived from an EMBL/GenBank/DDBJ whole genome shotgun (WGS) entry which is preliminary data.</text>
</comment>
<evidence type="ECO:0000313" key="7">
    <source>
        <dbReference type="Proteomes" id="UP001472677"/>
    </source>
</evidence>
<dbReference type="InterPro" id="IPR035427">
    <property type="entry name" value="Tim10-like_dom_sf"/>
</dbReference>
<gene>
    <name evidence="6" type="ORF">V6N12_020030</name>
</gene>
<evidence type="ECO:0000256" key="3">
    <source>
        <dbReference type="ARBA" id="ARBA00022691"/>
    </source>
</evidence>
<sequence>MDSFSTGSSGTGSPQLSTDEFMDQMKVQLAQAYAQEFLETVRGKCFEKCITKPGSSLSGSESSCISRCVDRYIEATGGNPFKKAHGTSAVEYMCTNTMFGDLFKAFMIDYSKMFMEEMLKCYQGFDGLNLLVDIIENSPSYSGIEHVAGNMFKRVPKGDATFMKGKTLLNDTTVSTIHDYAHELYLAGQTGVEARRET</sequence>
<evidence type="ECO:0000256" key="1">
    <source>
        <dbReference type="ARBA" id="ARBA00022603"/>
    </source>
</evidence>
<feature type="domain" description="O-methyltransferase C-terminal" evidence="4">
    <location>
        <begin position="78"/>
        <end position="134"/>
    </location>
</feature>
<dbReference type="Gene3D" id="1.10.287.1350">
    <property type="match status" value="1"/>
</dbReference>
<protein>
    <recommendedName>
        <fullName evidence="8">Mitochondrial import inner membrane translocase subunit</fullName>
    </recommendedName>
</protein>
<name>A0ABR2B6B2_9ROSI</name>
<dbReference type="InterPro" id="IPR029063">
    <property type="entry name" value="SAM-dependent_MTases_sf"/>
</dbReference>
<keyword evidence="3" id="KW-0949">S-adenosyl-L-methionine</keyword>
<dbReference type="InterPro" id="IPR001077">
    <property type="entry name" value="COMT_C"/>
</dbReference>
<feature type="domain" description="Tim10-like" evidence="5">
    <location>
        <begin position="24"/>
        <end position="76"/>
    </location>
</feature>
<dbReference type="Gene3D" id="3.40.50.150">
    <property type="entry name" value="Vaccinia Virus protein VP39"/>
    <property type="match status" value="2"/>
</dbReference>
<keyword evidence="2" id="KW-0808">Transferase</keyword>
<evidence type="ECO:0008006" key="8">
    <source>
        <dbReference type="Google" id="ProtNLM"/>
    </source>
</evidence>
<organism evidence="6 7">
    <name type="scientific">Hibiscus sabdariffa</name>
    <name type="common">roselle</name>
    <dbReference type="NCBI Taxonomy" id="183260"/>
    <lineage>
        <taxon>Eukaryota</taxon>
        <taxon>Viridiplantae</taxon>
        <taxon>Streptophyta</taxon>
        <taxon>Embryophyta</taxon>
        <taxon>Tracheophyta</taxon>
        <taxon>Spermatophyta</taxon>
        <taxon>Magnoliopsida</taxon>
        <taxon>eudicotyledons</taxon>
        <taxon>Gunneridae</taxon>
        <taxon>Pentapetalae</taxon>
        <taxon>rosids</taxon>
        <taxon>malvids</taxon>
        <taxon>Malvales</taxon>
        <taxon>Malvaceae</taxon>
        <taxon>Malvoideae</taxon>
        <taxon>Hibiscus</taxon>
    </lineage>
</organism>
<evidence type="ECO:0000313" key="6">
    <source>
        <dbReference type="EMBL" id="KAK8502438.1"/>
    </source>
</evidence>
<dbReference type="PANTHER" id="PTHR11746">
    <property type="entry name" value="O-METHYLTRANSFERASE"/>
    <property type="match status" value="1"/>
</dbReference>
<reference evidence="6 7" key="1">
    <citation type="journal article" date="2024" name="G3 (Bethesda)">
        <title>Genome assembly of Hibiscus sabdariffa L. provides insights into metabolisms of medicinal natural products.</title>
        <authorList>
            <person name="Kim T."/>
        </authorList>
    </citation>
    <scope>NUCLEOTIDE SEQUENCE [LARGE SCALE GENOMIC DNA]</scope>
    <source>
        <strain evidence="6">TK-2024</strain>
        <tissue evidence="6">Old leaves</tissue>
    </source>
</reference>
<evidence type="ECO:0000259" key="5">
    <source>
        <dbReference type="Pfam" id="PF02953"/>
    </source>
</evidence>
<keyword evidence="7" id="KW-1185">Reference proteome</keyword>
<dbReference type="Gene3D" id="1.10.287.810">
    <property type="entry name" value="Mitochondrial import inner membrane translocase subunit tim13 like domains"/>
    <property type="match status" value="1"/>
</dbReference>
<keyword evidence="1" id="KW-0489">Methyltransferase</keyword>
<dbReference type="Pfam" id="PF02953">
    <property type="entry name" value="zf-Tim10_DDP"/>
    <property type="match status" value="1"/>
</dbReference>
<accession>A0ABR2B6B2</accession>
<evidence type="ECO:0000256" key="2">
    <source>
        <dbReference type="ARBA" id="ARBA00022679"/>
    </source>
</evidence>
<evidence type="ECO:0000259" key="4">
    <source>
        <dbReference type="Pfam" id="PF00891"/>
    </source>
</evidence>
<proteinExistence type="predicted"/>
<dbReference type="InterPro" id="IPR016461">
    <property type="entry name" value="COMT-like"/>
</dbReference>